<keyword evidence="2" id="KW-0732">Signal</keyword>
<dbReference type="AlphaFoldDB" id="A0A1E1LTY3"/>
<keyword evidence="5" id="KW-1185">Reference proteome</keyword>
<accession>A0A1E1LTY3</accession>
<gene>
    <name evidence="4" type="ORF">RAG0_17457</name>
</gene>
<reference evidence="5" key="1">
    <citation type="submission" date="2016-03" db="EMBL/GenBank/DDBJ databases">
        <authorList>
            <person name="Guldener U."/>
        </authorList>
    </citation>
    <scope>NUCLEOTIDE SEQUENCE [LARGE SCALE GENOMIC DNA]</scope>
    <source>
        <strain evidence="5">04CH-RAC-A.6.1</strain>
    </source>
</reference>
<evidence type="ECO:0000256" key="1">
    <source>
        <dbReference type="SAM" id="MobiDB-lite"/>
    </source>
</evidence>
<feature type="chain" id="PRO_5009447658" description="DUF7908 domain-containing protein" evidence="2">
    <location>
        <begin position="20"/>
        <end position="594"/>
    </location>
</feature>
<evidence type="ECO:0000313" key="5">
    <source>
        <dbReference type="Proteomes" id="UP000178912"/>
    </source>
</evidence>
<organism evidence="4 5">
    <name type="scientific">Rhynchosporium agropyri</name>
    <dbReference type="NCBI Taxonomy" id="914238"/>
    <lineage>
        <taxon>Eukaryota</taxon>
        <taxon>Fungi</taxon>
        <taxon>Dikarya</taxon>
        <taxon>Ascomycota</taxon>
        <taxon>Pezizomycotina</taxon>
        <taxon>Leotiomycetes</taxon>
        <taxon>Helotiales</taxon>
        <taxon>Ploettnerulaceae</taxon>
        <taxon>Rhynchosporium</taxon>
    </lineage>
</organism>
<dbReference type="EMBL" id="FJUX01000235">
    <property type="protein sequence ID" value="CZT13916.1"/>
    <property type="molecule type" value="Genomic_DNA"/>
</dbReference>
<dbReference type="Pfam" id="PF25485">
    <property type="entry name" value="DUF7908"/>
    <property type="match status" value="1"/>
</dbReference>
<feature type="compositionally biased region" description="Low complexity" evidence="1">
    <location>
        <begin position="464"/>
        <end position="477"/>
    </location>
</feature>
<protein>
    <recommendedName>
        <fullName evidence="3">DUF7908 domain-containing protein</fullName>
    </recommendedName>
</protein>
<feature type="compositionally biased region" description="Low complexity" evidence="1">
    <location>
        <begin position="340"/>
        <end position="440"/>
    </location>
</feature>
<feature type="region of interest" description="Disordered" evidence="1">
    <location>
        <begin position="340"/>
        <end position="477"/>
    </location>
</feature>
<dbReference type="Proteomes" id="UP000178912">
    <property type="component" value="Unassembled WGS sequence"/>
</dbReference>
<dbReference type="OrthoDB" id="3559145at2759"/>
<feature type="compositionally biased region" description="Polar residues" evidence="1">
    <location>
        <begin position="441"/>
        <end position="454"/>
    </location>
</feature>
<sequence length="594" mass="62095">MSIQTWTSLLLFLAVIVAAIPMVQERDGCQVFTSSGSPSKTIINKIITTEILYFPVVINTFIYQNTNLKFAGGVTINVYNAPTQILTIATGTSTATNTAITTVLPGNINIFQTVNIINFPVIISTFVQQNTIIQATGGINIVINNAPTFVLTTVTATSTILTTVTSTVTTSNIVPTSFLLAPVAETPGRKLRRQAAQQFVAPNGTLVDQCSDAAIYTINNSQLISNGKIVSSNRGESSAIFQISLAIGDISTSFTITDRLTWSNPAFEGGLARFCSTTLSTFALFATNATIDGCITQILSVIPASSCNRNNSEVISSSSPSSTQSSISLSSSSSALSSTLNTSTASSSSETSATSTTDSSPFTVPTISSVSTAASATPSSDPPSATSSESATSSSYFPSSTETPSTESTTSTKSNSYTPGSDLSSSTEITTSTELAISSSDLPSATESSLTKSATPIPDSNFISSTSTPEVSATTTASSSGASISSCIQKGNFRILKQCYCRKGYNEYFDGEKAILYCISNVTCTFPGQVLDVDSNTCVCKEDFVAQYTEAGLFCGPIATCTAPGQVREVLRNICVCEAGHFRGYDAFGQMLCA</sequence>
<evidence type="ECO:0000256" key="2">
    <source>
        <dbReference type="SAM" id="SignalP"/>
    </source>
</evidence>
<name>A0A1E1LTY3_9HELO</name>
<feature type="signal peptide" evidence="2">
    <location>
        <begin position="1"/>
        <end position="19"/>
    </location>
</feature>
<evidence type="ECO:0000259" key="3">
    <source>
        <dbReference type="Pfam" id="PF25485"/>
    </source>
</evidence>
<dbReference type="InterPro" id="IPR057230">
    <property type="entry name" value="DUF7908"/>
</dbReference>
<proteinExistence type="predicted"/>
<evidence type="ECO:0000313" key="4">
    <source>
        <dbReference type="EMBL" id="CZT13916.1"/>
    </source>
</evidence>
<feature type="domain" description="DUF7908" evidence="3">
    <location>
        <begin position="175"/>
        <end position="304"/>
    </location>
</feature>